<keyword evidence="3" id="KW-1185">Reference proteome</keyword>
<proteinExistence type="predicted"/>
<evidence type="ECO:0008006" key="4">
    <source>
        <dbReference type="Google" id="ProtNLM"/>
    </source>
</evidence>
<feature type="transmembrane region" description="Helical" evidence="1">
    <location>
        <begin position="234"/>
        <end position="251"/>
    </location>
</feature>
<protein>
    <recommendedName>
        <fullName evidence="4">Transmembrane protein 82</fullName>
    </recommendedName>
</protein>
<feature type="transmembrane region" description="Helical" evidence="1">
    <location>
        <begin position="26"/>
        <end position="47"/>
    </location>
</feature>
<keyword evidence="1" id="KW-0812">Transmembrane</keyword>
<feature type="transmembrane region" description="Helical" evidence="1">
    <location>
        <begin position="263"/>
        <end position="282"/>
    </location>
</feature>
<dbReference type="GeneTree" id="ENSGT00500000045021"/>
<dbReference type="PANTHER" id="PTHR35257">
    <property type="entry name" value="TRANSMEMBRANE PROTEIN 82"/>
    <property type="match status" value="1"/>
</dbReference>
<sequence length="320" mass="34667">MLSFLSSTFPTLTGWLMLETNPLDQFLQGAVGACGIVVLCSLLRVYLFTEAHSTDRDVRPGEKPKHSPVGRRSGLTGALQFWVLAGILSVVGPRVASLVVLEFSLRAASARITGSRKGFEEQLLVQSQFSLGCALSCSLHFLHEGAPQRWLSLSIAAALSWYLAGLSGRLQEHVMALYRLHSSQRYCGVCIGLLSSGSSILPYLCRALFLTFAVAAVAAISTINQNFLSASEALRFWTPLTICYTLLVVYMQEEQHRQPSGNSALHTVVVRLGGLLVLMLTVGRWADVLHVLVCFLGEATCLLLAQDILDTATNVSIPSG</sequence>
<dbReference type="AlphaFoldDB" id="A0AAY4EGT5"/>
<evidence type="ECO:0000313" key="2">
    <source>
        <dbReference type="Ensembl" id="ENSDCDP00010056837.1"/>
    </source>
</evidence>
<reference evidence="2" key="3">
    <citation type="submission" date="2025-09" db="UniProtKB">
        <authorList>
            <consortium name="Ensembl"/>
        </authorList>
    </citation>
    <scope>IDENTIFICATION</scope>
</reference>
<keyword evidence="1" id="KW-1133">Transmembrane helix</keyword>
<feature type="transmembrane region" description="Helical" evidence="1">
    <location>
        <begin position="203"/>
        <end position="222"/>
    </location>
</feature>
<organism evidence="2 3">
    <name type="scientific">Denticeps clupeoides</name>
    <name type="common">denticle herring</name>
    <dbReference type="NCBI Taxonomy" id="299321"/>
    <lineage>
        <taxon>Eukaryota</taxon>
        <taxon>Metazoa</taxon>
        <taxon>Chordata</taxon>
        <taxon>Craniata</taxon>
        <taxon>Vertebrata</taxon>
        <taxon>Euteleostomi</taxon>
        <taxon>Actinopterygii</taxon>
        <taxon>Neopterygii</taxon>
        <taxon>Teleostei</taxon>
        <taxon>Clupei</taxon>
        <taxon>Clupeiformes</taxon>
        <taxon>Denticipitoidei</taxon>
        <taxon>Denticipitidae</taxon>
        <taxon>Denticeps</taxon>
    </lineage>
</organism>
<gene>
    <name evidence="2" type="primary">TMEM82</name>
</gene>
<evidence type="ECO:0000256" key="1">
    <source>
        <dbReference type="SAM" id="Phobius"/>
    </source>
</evidence>
<dbReference type="Pfam" id="PF15816">
    <property type="entry name" value="TMEM82"/>
    <property type="match status" value="1"/>
</dbReference>
<evidence type="ECO:0000313" key="3">
    <source>
        <dbReference type="Proteomes" id="UP000694580"/>
    </source>
</evidence>
<name>A0AAY4EGT5_9TELE</name>
<reference evidence="2" key="2">
    <citation type="submission" date="2025-08" db="UniProtKB">
        <authorList>
            <consortium name="Ensembl"/>
        </authorList>
    </citation>
    <scope>IDENTIFICATION</scope>
</reference>
<reference evidence="2 3" key="1">
    <citation type="submission" date="2020-06" db="EMBL/GenBank/DDBJ databases">
        <authorList>
            <consortium name="Wellcome Sanger Institute Data Sharing"/>
        </authorList>
    </citation>
    <scope>NUCLEOTIDE SEQUENCE [LARGE SCALE GENOMIC DNA]</scope>
</reference>
<dbReference type="Proteomes" id="UP000694580">
    <property type="component" value="Chromosome 10"/>
</dbReference>
<keyword evidence="1" id="KW-0472">Membrane</keyword>
<accession>A0AAY4EGT5</accession>
<dbReference type="Ensembl" id="ENSDCDT00010067498.1">
    <property type="protein sequence ID" value="ENSDCDP00010056837.1"/>
    <property type="gene ID" value="ENSDCDG00010032327.1"/>
</dbReference>
<dbReference type="InterPro" id="IPR031648">
    <property type="entry name" value="TMEM82"/>
</dbReference>
<dbReference type="PANTHER" id="PTHR35257:SF1">
    <property type="entry name" value="TRANSMEMBRANE PROTEIN 82"/>
    <property type="match status" value="1"/>
</dbReference>